<sequence>MFPRGKDSRPGMAVFFNLLAVFRGEKLNEGQIQQLVHDARKRLAIEFGATCRDDELPDYRLAPVATATPRQENDDITLKQYVVILQALFWTDWTASVHHLLVLFPNSMLFSFSKQQK</sequence>
<accession>A0A8J2S3V5</accession>
<name>A0A8J2S3V5_9CRUS</name>
<dbReference type="AlphaFoldDB" id="A0A8J2S3V5"/>
<gene>
    <name evidence="1" type="ORF">DGAL_LOCUS16135</name>
</gene>
<dbReference type="OrthoDB" id="6374712at2759"/>
<dbReference type="EMBL" id="CAKKLH010000325">
    <property type="protein sequence ID" value="CAH0112420.1"/>
    <property type="molecule type" value="Genomic_DNA"/>
</dbReference>
<organism evidence="1 2">
    <name type="scientific">Daphnia galeata</name>
    <dbReference type="NCBI Taxonomy" id="27404"/>
    <lineage>
        <taxon>Eukaryota</taxon>
        <taxon>Metazoa</taxon>
        <taxon>Ecdysozoa</taxon>
        <taxon>Arthropoda</taxon>
        <taxon>Crustacea</taxon>
        <taxon>Branchiopoda</taxon>
        <taxon>Diplostraca</taxon>
        <taxon>Cladocera</taxon>
        <taxon>Anomopoda</taxon>
        <taxon>Daphniidae</taxon>
        <taxon>Daphnia</taxon>
    </lineage>
</organism>
<proteinExistence type="predicted"/>
<evidence type="ECO:0000313" key="1">
    <source>
        <dbReference type="EMBL" id="CAH0112420.1"/>
    </source>
</evidence>
<protein>
    <submittedName>
        <fullName evidence="1">Uncharacterized protein</fullName>
    </submittedName>
</protein>
<dbReference type="Proteomes" id="UP000789390">
    <property type="component" value="Unassembled WGS sequence"/>
</dbReference>
<reference evidence="1" key="1">
    <citation type="submission" date="2021-11" db="EMBL/GenBank/DDBJ databases">
        <authorList>
            <person name="Schell T."/>
        </authorList>
    </citation>
    <scope>NUCLEOTIDE SEQUENCE</scope>
    <source>
        <strain evidence="1">M5</strain>
    </source>
</reference>
<keyword evidence="2" id="KW-1185">Reference proteome</keyword>
<comment type="caution">
    <text evidence="1">The sequence shown here is derived from an EMBL/GenBank/DDBJ whole genome shotgun (WGS) entry which is preliminary data.</text>
</comment>
<evidence type="ECO:0000313" key="2">
    <source>
        <dbReference type="Proteomes" id="UP000789390"/>
    </source>
</evidence>